<sequence length="86" mass="9931">MVFIMMETHDFSIDRRFQRVVIVRQWWKFIARDTTLIGDGIRVALAISIVTFVVGRHNTCTADRSSSCETQHLKCCSTRRLLKGLS</sequence>
<proteinExistence type="predicted"/>
<name>M0NEV5_9EURY</name>
<dbReference type="AlphaFoldDB" id="M0NEV5"/>
<dbReference type="EMBL" id="AOMF01000037">
    <property type="protein sequence ID" value="EMA56492.1"/>
    <property type="molecule type" value="Genomic_DNA"/>
</dbReference>
<protein>
    <submittedName>
        <fullName evidence="1">Uncharacterized protein</fullName>
    </submittedName>
</protein>
<accession>M0NEV5</accession>
<dbReference type="Proteomes" id="UP000011680">
    <property type="component" value="Unassembled WGS sequence"/>
</dbReference>
<comment type="caution">
    <text evidence="1">The sequence shown here is derived from an EMBL/GenBank/DDBJ whole genome shotgun (WGS) entry which is preliminary data.</text>
</comment>
<evidence type="ECO:0000313" key="2">
    <source>
        <dbReference type="Proteomes" id="UP000011680"/>
    </source>
</evidence>
<evidence type="ECO:0000313" key="1">
    <source>
        <dbReference type="EMBL" id="EMA56492.1"/>
    </source>
</evidence>
<gene>
    <name evidence="1" type="ORF">C451_02168</name>
</gene>
<reference evidence="1 2" key="1">
    <citation type="journal article" date="2014" name="PLoS Genet.">
        <title>Phylogenetically driven sequencing of extremely halophilic archaea reveals strategies for static and dynamic osmo-response.</title>
        <authorList>
            <person name="Becker E.A."/>
            <person name="Seitzer P.M."/>
            <person name="Tritt A."/>
            <person name="Larsen D."/>
            <person name="Krusor M."/>
            <person name="Yao A.I."/>
            <person name="Wu D."/>
            <person name="Madern D."/>
            <person name="Eisen J.A."/>
            <person name="Darling A.E."/>
            <person name="Facciotti M.T."/>
        </authorList>
    </citation>
    <scope>NUCLEOTIDE SEQUENCE [LARGE SCALE GENOMIC DNA]</scope>
    <source>
        <strain evidence="1 2">JCM 13552</strain>
    </source>
</reference>
<organism evidence="1 2">
    <name type="scientific">Halococcus thailandensis JCM 13552</name>
    <dbReference type="NCBI Taxonomy" id="1227457"/>
    <lineage>
        <taxon>Archaea</taxon>
        <taxon>Methanobacteriati</taxon>
        <taxon>Methanobacteriota</taxon>
        <taxon>Stenosarchaea group</taxon>
        <taxon>Halobacteria</taxon>
        <taxon>Halobacteriales</taxon>
        <taxon>Halococcaceae</taxon>
        <taxon>Halococcus</taxon>
    </lineage>
</organism>
<keyword evidence="2" id="KW-1185">Reference proteome</keyword>